<name>A0A0G4HAB4_9ALVE</name>
<dbReference type="VEuPathDB" id="CryptoDB:Cvel_25494"/>
<dbReference type="EMBL" id="CDMZ01002091">
    <property type="protein sequence ID" value="CEM40708.1"/>
    <property type="molecule type" value="Genomic_DNA"/>
</dbReference>
<reference evidence="1" key="1">
    <citation type="submission" date="2014-11" db="EMBL/GenBank/DDBJ databases">
        <authorList>
            <person name="Otto D Thomas"/>
            <person name="Naeem Raeece"/>
        </authorList>
    </citation>
    <scope>NUCLEOTIDE SEQUENCE</scope>
</reference>
<organism evidence="1">
    <name type="scientific">Chromera velia CCMP2878</name>
    <dbReference type="NCBI Taxonomy" id="1169474"/>
    <lineage>
        <taxon>Eukaryota</taxon>
        <taxon>Sar</taxon>
        <taxon>Alveolata</taxon>
        <taxon>Colpodellida</taxon>
        <taxon>Chromeraceae</taxon>
        <taxon>Chromera</taxon>
    </lineage>
</organism>
<accession>A0A0G4HAB4</accession>
<dbReference type="AlphaFoldDB" id="A0A0G4HAB4"/>
<gene>
    <name evidence="1" type="ORF">Cvel_25494</name>
</gene>
<evidence type="ECO:0000313" key="1">
    <source>
        <dbReference type="EMBL" id="CEM40708.1"/>
    </source>
</evidence>
<proteinExistence type="predicted"/>
<sequence>MKSSCVAFPCDTEIYAFLRSRVRSVFLPPDDGGVLRQPLDREDLVALLLEIEQDTKDWVWKYESTPCKKSEIPEPGYSDHVTPNHFDAHTVFRHSGNGRSRLPVLSYDFRLSPEALPLVYEEAAQGGTALTERGYRACPDCKGSGGSQQDNPRFRTTTARQKADFDIPKTIWKSCWSCKGTGGHRMERRLTQSEKTKTYREVFPSDKLFEVIRKVRTKSAQGSWLSETDYTALHHKLSLWVGDLSELQTAPVLMESQTEGKGGTPLTGFVPWFCVTGTRLHREGAWVLNRLLEKEPSLSSVPFSLSSQARKHCAELQEASEAQVLQMKRAGERQRVAKTASEAHPGMNISLDATTPLAVGDRVSVRLKGPSSPPENCVVRNVAESKNGGLGLELLVPDFSLKPNAEELGVGLTGWMKRVETEMESRTDCTLLPPEYDNPPPSVVRQRLRVCAVPVCVVRLSCPAWREAKKDPVTLPLICIPEAEGRWVRQGDGGQLQIREGAIRVREEHLEKVASFGGGAGCCSIC</sequence>
<protein>
    <submittedName>
        <fullName evidence="1">Uncharacterized protein</fullName>
    </submittedName>
</protein>